<accession>A0A366SEZ4</accession>
<dbReference type="AlphaFoldDB" id="A0A366SEZ4"/>
<proteinExistence type="predicted"/>
<dbReference type="GO" id="GO:0016829">
    <property type="term" value="F:lyase activity"/>
    <property type="evidence" value="ECO:0007669"/>
    <property type="project" value="InterPro"/>
</dbReference>
<protein>
    <submittedName>
        <fullName evidence="1">Uncharacterized protein</fullName>
    </submittedName>
</protein>
<dbReference type="RefSeq" id="WP_240185046.1">
    <property type="nucleotide sequence ID" value="NZ_KZ845749.1"/>
</dbReference>
<dbReference type="InterPro" id="IPR013785">
    <property type="entry name" value="Aldolase_TIM"/>
</dbReference>
<gene>
    <name evidence="1" type="ORF">EB18_02263</name>
</gene>
<comment type="caution">
    <text evidence="1">The sequence shown here is derived from an EMBL/GenBank/DDBJ whole genome shotgun (WGS) entry which is preliminary data.</text>
</comment>
<dbReference type="InterPro" id="IPR000887">
    <property type="entry name" value="Aldlse_KDPG_KHG"/>
</dbReference>
<evidence type="ECO:0000313" key="1">
    <source>
        <dbReference type="EMBL" id="RBR27347.1"/>
    </source>
</evidence>
<sequence length="90" mass="9901">MKLVDILKKLANCGVIAVVRGDSAQQAIKAIVAGGMKGIELTFTVPNAQEAIRILAEKYVDDEEVALVLQYRVEWFFFTNCDDYCAASLS</sequence>
<dbReference type="SUPFAM" id="SSF51569">
    <property type="entry name" value="Aldolase"/>
    <property type="match status" value="1"/>
</dbReference>
<evidence type="ECO:0000313" key="2">
    <source>
        <dbReference type="Proteomes" id="UP000252800"/>
    </source>
</evidence>
<organism evidence="1 2">
    <name type="scientific">Enterococcus cecorum</name>
    <dbReference type="NCBI Taxonomy" id="44008"/>
    <lineage>
        <taxon>Bacteria</taxon>
        <taxon>Bacillati</taxon>
        <taxon>Bacillota</taxon>
        <taxon>Bacilli</taxon>
        <taxon>Lactobacillales</taxon>
        <taxon>Enterococcaceae</taxon>
        <taxon>Enterococcus</taxon>
    </lineage>
</organism>
<dbReference type="EMBL" id="LEOY01000024">
    <property type="protein sequence ID" value="RBR27347.1"/>
    <property type="molecule type" value="Genomic_DNA"/>
</dbReference>
<name>A0A366SEZ4_9ENTE</name>
<reference evidence="1 2" key="1">
    <citation type="submission" date="2015-06" db="EMBL/GenBank/DDBJ databases">
        <title>The Genome Sequence of Enterococcus cecorum 170AEA1.</title>
        <authorList>
            <consortium name="The Broad Institute Genomics Platform"/>
            <consortium name="The Broad Institute Genome Sequencing Center for Infectious Disease"/>
            <person name="Earl A.M."/>
            <person name="Van Tyne D."/>
            <person name="Lebreton F."/>
            <person name="Saavedra J.T."/>
            <person name="Gilmore M.S."/>
            <person name="Manson McGuire A."/>
            <person name="Clock S."/>
            <person name="Crupain M."/>
            <person name="Rangan U."/>
            <person name="Young S."/>
            <person name="Abouelleil A."/>
            <person name="Cao P."/>
            <person name="Chapman S.B."/>
            <person name="Griggs A."/>
            <person name="Priest M."/>
            <person name="Shea T."/>
            <person name="Wortman J."/>
            <person name="Nusbaum C."/>
            <person name="Birren B."/>
        </authorList>
    </citation>
    <scope>NUCLEOTIDE SEQUENCE [LARGE SCALE GENOMIC DNA]</scope>
    <source>
        <strain evidence="1 2">170AEA1</strain>
    </source>
</reference>
<dbReference type="Gene3D" id="3.20.20.70">
    <property type="entry name" value="Aldolase class I"/>
    <property type="match status" value="1"/>
</dbReference>
<dbReference type="Proteomes" id="UP000252800">
    <property type="component" value="Unassembled WGS sequence"/>
</dbReference>
<dbReference type="Pfam" id="PF01081">
    <property type="entry name" value="Aldolase"/>
    <property type="match status" value="1"/>
</dbReference>